<sequence>MAKTIVIQGKETPLHEEHPIRVSCMEHIETELDDYVNYHDVAPDTFSIDEVELGEIPATCMECKQPGKIVLLHVKGM</sequence>
<dbReference type="InterPro" id="IPR025626">
    <property type="entry name" value="YyzF"/>
</dbReference>
<evidence type="ECO:0000313" key="1">
    <source>
        <dbReference type="EMBL" id="AIG28888.1"/>
    </source>
</evidence>
<dbReference type="EMBL" id="CP007806">
    <property type="protein sequence ID" value="AIG28888.1"/>
    <property type="molecule type" value="Genomic_DNA"/>
</dbReference>
<dbReference type="RefSeq" id="WP_003334028.1">
    <property type="nucleotide sequence ID" value="NZ_CP007806.1"/>
</dbReference>
<evidence type="ECO:0000313" key="2">
    <source>
        <dbReference type="Proteomes" id="UP000005850"/>
    </source>
</evidence>
<dbReference type="Pfam" id="PF14116">
    <property type="entry name" value="YyzF"/>
    <property type="match status" value="1"/>
</dbReference>
<organism evidence="1 2">
    <name type="scientific">Brevibacillus laterosporus LMG 15441</name>
    <dbReference type="NCBI Taxonomy" id="1042163"/>
    <lineage>
        <taxon>Bacteria</taxon>
        <taxon>Bacillati</taxon>
        <taxon>Bacillota</taxon>
        <taxon>Bacilli</taxon>
        <taxon>Bacillales</taxon>
        <taxon>Paenibacillaceae</taxon>
        <taxon>Brevibacillus</taxon>
    </lineage>
</organism>
<gene>
    <name evidence="1" type="ORF">BRLA_c046250</name>
</gene>
<dbReference type="NCBIfam" id="TIGR04129">
    <property type="entry name" value="CxxH_BA5709"/>
    <property type="match status" value="1"/>
</dbReference>
<dbReference type="HOGENOM" id="CLU_2631235_0_0_9"/>
<keyword evidence="2" id="KW-1185">Reference proteome</keyword>
<reference evidence="1 2" key="1">
    <citation type="journal article" date="2011" name="J. Bacteriol.">
        <title>Genome sequence of Brevibacillus laterosporus LMG 15441, a pathogen of invertebrates.</title>
        <authorList>
            <person name="Djukic M."/>
            <person name="Poehlein A."/>
            <person name="Thurmer A."/>
            <person name="Daniel R."/>
        </authorList>
    </citation>
    <scope>NUCLEOTIDE SEQUENCE [LARGE SCALE GENOMIC DNA]</scope>
    <source>
        <strain evidence="1 2">LMG 15441</strain>
    </source>
</reference>
<name>A0A075RCG7_BRELA</name>
<dbReference type="Proteomes" id="UP000005850">
    <property type="component" value="Chromosome"/>
</dbReference>
<protein>
    <submittedName>
        <fullName evidence="1">CxxH/CxxC protein</fullName>
    </submittedName>
</protein>
<proteinExistence type="predicted"/>
<accession>A0A075RCG7</accession>
<dbReference type="KEGG" id="blr:BRLA_c046250"/>
<dbReference type="AlphaFoldDB" id="A0A075RCG7"/>